<dbReference type="Pfam" id="PF01734">
    <property type="entry name" value="Patatin"/>
    <property type="match status" value="1"/>
</dbReference>
<feature type="short sequence motif" description="GXSXG" evidence="2">
    <location>
        <begin position="53"/>
        <end position="57"/>
    </location>
</feature>
<feature type="active site" description="Nucleophile" evidence="2">
    <location>
        <position position="55"/>
    </location>
</feature>
<feature type="transmembrane region" description="Helical" evidence="3">
    <location>
        <begin position="12"/>
        <end position="34"/>
    </location>
</feature>
<organism evidence="5 6">
    <name type="scientific">Fistulifera solaris</name>
    <name type="common">Oleaginous diatom</name>
    <dbReference type="NCBI Taxonomy" id="1519565"/>
    <lineage>
        <taxon>Eukaryota</taxon>
        <taxon>Sar</taxon>
        <taxon>Stramenopiles</taxon>
        <taxon>Ochrophyta</taxon>
        <taxon>Bacillariophyta</taxon>
        <taxon>Bacillariophyceae</taxon>
        <taxon>Bacillariophycidae</taxon>
        <taxon>Naviculales</taxon>
        <taxon>Naviculaceae</taxon>
        <taxon>Fistulifera</taxon>
    </lineage>
</organism>
<reference evidence="5 6" key="1">
    <citation type="journal article" date="2015" name="Plant Cell">
        <title>Oil accumulation by the oleaginous diatom Fistulifera solaris as revealed by the genome and transcriptome.</title>
        <authorList>
            <person name="Tanaka T."/>
            <person name="Maeda Y."/>
            <person name="Veluchamy A."/>
            <person name="Tanaka M."/>
            <person name="Abida H."/>
            <person name="Marechal E."/>
            <person name="Bowler C."/>
            <person name="Muto M."/>
            <person name="Sunaga Y."/>
            <person name="Tanaka M."/>
            <person name="Yoshino T."/>
            <person name="Taniguchi T."/>
            <person name="Fukuda Y."/>
            <person name="Nemoto M."/>
            <person name="Matsumoto M."/>
            <person name="Wong P.S."/>
            <person name="Aburatani S."/>
            <person name="Fujibuchi W."/>
        </authorList>
    </citation>
    <scope>NUCLEOTIDE SEQUENCE [LARGE SCALE GENOMIC DNA]</scope>
    <source>
        <strain evidence="5 6">JPCC DA0580</strain>
    </source>
</reference>
<dbReference type="GO" id="GO:0016787">
    <property type="term" value="F:hydrolase activity"/>
    <property type="evidence" value="ECO:0007669"/>
    <property type="project" value="UniProtKB-UniRule"/>
</dbReference>
<dbReference type="Gene3D" id="3.40.1090.10">
    <property type="entry name" value="Cytosolic phospholipase A2 catalytic domain"/>
    <property type="match status" value="2"/>
</dbReference>
<dbReference type="SUPFAM" id="SSF52151">
    <property type="entry name" value="FabD/lysophospholipase-like"/>
    <property type="match status" value="1"/>
</dbReference>
<evidence type="ECO:0000313" key="6">
    <source>
        <dbReference type="Proteomes" id="UP000198406"/>
    </source>
</evidence>
<keyword evidence="1 2" id="KW-0443">Lipid metabolism</keyword>
<evidence type="ECO:0000313" key="5">
    <source>
        <dbReference type="EMBL" id="GAX22943.1"/>
    </source>
</evidence>
<keyword evidence="3" id="KW-0472">Membrane</keyword>
<dbReference type="Proteomes" id="UP000198406">
    <property type="component" value="Unassembled WGS sequence"/>
</dbReference>
<accession>A0A1Z5K9J4</accession>
<evidence type="ECO:0000256" key="3">
    <source>
        <dbReference type="SAM" id="Phobius"/>
    </source>
</evidence>
<evidence type="ECO:0000256" key="1">
    <source>
        <dbReference type="ARBA" id="ARBA00023098"/>
    </source>
</evidence>
<proteinExistence type="predicted"/>
<dbReference type="InParanoid" id="A0A1Z5K9J4"/>
<feature type="short sequence motif" description="DGA/G" evidence="2">
    <location>
        <begin position="179"/>
        <end position="181"/>
    </location>
</feature>
<dbReference type="InterPro" id="IPR016035">
    <property type="entry name" value="Acyl_Trfase/lysoPLipase"/>
</dbReference>
<dbReference type="EMBL" id="BDSP01000191">
    <property type="protein sequence ID" value="GAX22943.1"/>
    <property type="molecule type" value="Genomic_DNA"/>
</dbReference>
<sequence>MTLRDILLHPDGFHLALAPAFFGFYGYFGALAAWEDQVDPAIFENSRVKSVAGASAGAMAAILLSAGVSPNEAAEFCSNNVTVSKFADFPALLAVFRGNAFQATIHQFLREARPHQSLLMEDAVLPVAISAFDLQTLQGKILQRGSMARAARASATFPILFQPVGWKCDDSQEDYVLIDGGIGDMHGWKGLGPFVKRKSRIIHIQMSTALYNPPGPSDFRRALNKQDIGEVQVISVLLGNLPQPGPWALEKGPVALEMARKAMIRALDQPMVLGKEDRHLILEVDASSIL</sequence>
<dbReference type="GO" id="GO:0016042">
    <property type="term" value="P:lipid catabolic process"/>
    <property type="evidence" value="ECO:0007669"/>
    <property type="project" value="UniProtKB-UniRule"/>
</dbReference>
<evidence type="ECO:0000259" key="4">
    <source>
        <dbReference type="PROSITE" id="PS51635"/>
    </source>
</evidence>
<name>A0A1Z5K9J4_FISSO</name>
<keyword evidence="3" id="KW-0812">Transmembrane</keyword>
<dbReference type="OrthoDB" id="48624at2759"/>
<keyword evidence="3" id="KW-1133">Transmembrane helix</keyword>
<keyword evidence="2" id="KW-0378">Hydrolase</keyword>
<keyword evidence="2" id="KW-0442">Lipid degradation</keyword>
<keyword evidence="6" id="KW-1185">Reference proteome</keyword>
<dbReference type="PROSITE" id="PS51635">
    <property type="entry name" value="PNPLA"/>
    <property type="match status" value="1"/>
</dbReference>
<dbReference type="InterPro" id="IPR002641">
    <property type="entry name" value="PNPLA_dom"/>
</dbReference>
<comment type="caution">
    <text evidence="5">The sequence shown here is derived from an EMBL/GenBank/DDBJ whole genome shotgun (WGS) entry which is preliminary data.</text>
</comment>
<feature type="active site" description="Proton acceptor" evidence="2">
    <location>
        <position position="179"/>
    </location>
</feature>
<feature type="domain" description="PNPLA" evidence="4">
    <location>
        <begin position="15"/>
        <end position="192"/>
    </location>
</feature>
<comment type="caution">
    <text evidence="2">Lacks conserved residue(s) required for the propagation of feature annotation.</text>
</comment>
<evidence type="ECO:0000256" key="2">
    <source>
        <dbReference type="PROSITE-ProRule" id="PRU01161"/>
    </source>
</evidence>
<gene>
    <name evidence="5" type="ORF">FisN_24Lh238</name>
</gene>
<dbReference type="AlphaFoldDB" id="A0A1Z5K9J4"/>
<protein>
    <recommendedName>
        <fullName evidence="4">PNPLA domain-containing protein</fullName>
    </recommendedName>
</protein>